<reference evidence="3" key="1">
    <citation type="submission" date="2018-05" db="EMBL/GenBank/DDBJ databases">
        <authorList>
            <person name="Lanie J.A."/>
            <person name="Ng W.-L."/>
            <person name="Kazmierczak K.M."/>
            <person name="Andrzejewski T.M."/>
            <person name="Davidsen T.M."/>
            <person name="Wayne K.J."/>
            <person name="Tettelin H."/>
            <person name="Glass J.I."/>
            <person name="Rusch D."/>
            <person name="Podicherti R."/>
            <person name="Tsui H.-C.T."/>
            <person name="Winkler M.E."/>
        </authorList>
    </citation>
    <scope>NUCLEOTIDE SEQUENCE</scope>
</reference>
<feature type="domain" description="DUF7831" evidence="2">
    <location>
        <begin position="151"/>
        <end position="262"/>
    </location>
</feature>
<organism evidence="3">
    <name type="scientific">marine metagenome</name>
    <dbReference type="NCBI Taxonomy" id="408172"/>
    <lineage>
        <taxon>unclassified sequences</taxon>
        <taxon>metagenomes</taxon>
        <taxon>ecological metagenomes</taxon>
    </lineage>
</organism>
<dbReference type="Pfam" id="PF25176">
    <property type="entry name" value="DUF7831"/>
    <property type="match status" value="1"/>
</dbReference>
<proteinExistence type="predicted"/>
<accession>A0A381UQT3</accession>
<evidence type="ECO:0000313" key="3">
    <source>
        <dbReference type="EMBL" id="SVA30519.1"/>
    </source>
</evidence>
<feature type="coiled-coil region" evidence="1">
    <location>
        <begin position="69"/>
        <end position="132"/>
    </location>
</feature>
<protein>
    <recommendedName>
        <fullName evidence="2">DUF7831 domain-containing protein</fullName>
    </recommendedName>
</protein>
<sequence>IEQGGLWSGTRKIQYIISKLTGKEKIAHLKGKIEIREKQEIKKYGWLRRNKQIDTRFVSNARSFSVEDKADINKEIKKIEAEIKAGKTDFGYGVWTASMEYVDVSNTRETIIKHAKEQFKSLEEAKDFVRKSDLKPKAKKTRFKSVKRFAKKKWTPEDVSNDPDTIFLFGDNLAEEGTGPQSGQAVIRGLPNAHGIPTKKKPKMTKDSFFTDDELKENKRAINDAFLAIPEGSDIILSQGGLGTERAKLEKEAPKTWAYLQDIITYLEKNSELPPYVVGKTKPATTTNKLADDFKKQKQEDKTTQLVFKEGDRVNVYQGIATDVNSNMSGSDLAITKIFDEGEAGIYVQVEGSVTLHPIANLELIIPPKDIDGLLTSLKDADKGKITFTKQHGDVTSENVDELFDQMKSISRNHYDSKEEMDEHTSALSTVMSIVSEGFDTTRAIEVTEEQIEGITQGEYLPESESMTLSINQGTPATRNGQSPQEVYAHEMVHAMSVIAINEKPLIADRIEKLYAHIHKSLGEEYGKGNEWKVFRPKGTGPTSLASEAEIDMAKLQYRTAFEAEEANRLHEFLAYSSTNRHLMDFMTKNPVGQREGLMGKLMDVIRAVVDTVKELLGYKVYRAQNSSSLAEALAITEHLVAVQNKHKSSYAQKQSKTYKALDKSDQIIRDFADRVGLNIRKKTQQVITETKDGKKRMKSGMTNVLTTYATGIVNVPHITLSNHASVQIHRMGLMSTLNHTLRGVANEVGGGALSNELKEQLLNAKITISKLRQETERFYIDWFNNAWKSFSPDELEDGAMSFETREALTDVILRTDLASLRLTSGLGLDGPGSTQKIMNLIGKDNNAVAQRGTLKQTIKQKLNLTANDPAIAYADELGHWIATGHTERISGAYNSAASIAFDHLEDPTEEQVGWLDAFATLVALDDVDERKISLVQGLSKNEFNANATNNGIIDLLDTHIHYKTESREGLFDGDAVPMMKGYIVERMDNLTDIKIKPAADKERMADAGYKHSYPISTTDKDQTYDTMYINRNMPEVSDISGIMSTTNQRNMGTTLTEILMKNPKYIDPVTNKPNFAQVKNTIDRFKTDQAALAKQLKIDPRFKFRPVRHPETNVITDFRVMMDHKSTKELLRPDLEFQNVFAHMQSRLIDRKNTIKNDIETVNLLVHEQSDLLKVHPEQFIDLLDPDGPYIDRYRKLPKAVREYIQEFAKNDTFMVRHDIVEKVFGFKQLDITQLGVFQGDNPLQLRAKQIAGLTHYAVRQTVGYGKNRIVLAMPEVVFGNMFSNVAQLSMRKISLPYIINKIIEGIHEYRKYSRDSKEIAKLEHLINTKKLDKKKSPEALKVERLKVRLKRNKLDKMVKAGLDSLIVEDLNEAQIDGYFNRMKRVLFKGALKDVGGKIPKSLQTIASTLFWAKGSIGYNFSRQIVQMTDFLGRYVMIEHAMAVQGHTFKRAMHDALDAFVLFDESLIASLEALEMTGATAFLSYWLRNQRASRQLLQASPTAVGISAALQYSTGVATLGNVNSSWLGGDFSPNLMQFPNLFDEANNLTGFEIGSDIMQGGLYKGLLN</sequence>
<dbReference type="InterPro" id="IPR057153">
    <property type="entry name" value="DUF7831"/>
</dbReference>
<evidence type="ECO:0000256" key="1">
    <source>
        <dbReference type="SAM" id="Coils"/>
    </source>
</evidence>
<name>A0A381UQT3_9ZZZZ</name>
<evidence type="ECO:0000259" key="2">
    <source>
        <dbReference type="Pfam" id="PF25176"/>
    </source>
</evidence>
<keyword evidence="1" id="KW-0175">Coiled coil</keyword>
<feature type="non-terminal residue" evidence="3">
    <location>
        <position position="1"/>
    </location>
</feature>
<gene>
    <name evidence="3" type="ORF">METZ01_LOCUS83373</name>
</gene>
<dbReference type="EMBL" id="UINC01006938">
    <property type="protein sequence ID" value="SVA30519.1"/>
    <property type="molecule type" value="Genomic_DNA"/>
</dbReference>